<dbReference type="AlphaFoldDB" id="A0A8H3G1V2"/>
<protein>
    <submittedName>
        <fullName evidence="2">Uncharacterized protein</fullName>
    </submittedName>
</protein>
<feature type="region of interest" description="Disordered" evidence="1">
    <location>
        <begin position="1"/>
        <end position="35"/>
    </location>
</feature>
<feature type="compositionally biased region" description="Basic and acidic residues" evidence="1">
    <location>
        <begin position="19"/>
        <end position="29"/>
    </location>
</feature>
<accession>A0A8H3G1V2</accession>
<evidence type="ECO:0000313" key="2">
    <source>
        <dbReference type="EMBL" id="CAF9936491.1"/>
    </source>
</evidence>
<proteinExistence type="predicted"/>
<name>A0A8H3G1V2_9LECA</name>
<evidence type="ECO:0000256" key="1">
    <source>
        <dbReference type="SAM" id="MobiDB-lite"/>
    </source>
</evidence>
<dbReference type="EMBL" id="CAJPDS010000092">
    <property type="protein sequence ID" value="CAF9936491.1"/>
    <property type="molecule type" value="Genomic_DNA"/>
</dbReference>
<keyword evidence="3" id="KW-1185">Reference proteome</keyword>
<comment type="caution">
    <text evidence="2">The sequence shown here is derived from an EMBL/GenBank/DDBJ whole genome shotgun (WGS) entry which is preliminary data.</text>
</comment>
<evidence type="ECO:0000313" key="3">
    <source>
        <dbReference type="Proteomes" id="UP000664521"/>
    </source>
</evidence>
<reference evidence="2" key="1">
    <citation type="submission" date="2021-03" db="EMBL/GenBank/DDBJ databases">
        <authorList>
            <person name="Tagirdzhanova G."/>
        </authorList>
    </citation>
    <scope>NUCLEOTIDE SEQUENCE</scope>
</reference>
<feature type="compositionally biased region" description="Low complexity" evidence="1">
    <location>
        <begin position="1"/>
        <end position="15"/>
    </location>
</feature>
<dbReference type="Proteomes" id="UP000664521">
    <property type="component" value="Unassembled WGS sequence"/>
</dbReference>
<gene>
    <name evidence="2" type="ORF">HETSPECPRED_010349</name>
</gene>
<sequence length="286" mass="32910">MEKMSSLSHSAATSSGKAENQRTSRRRPDPFPLGDFAQLPQEVRELIYAPVFAGGSVALTRASKALHESTKRSLYRYGVYRIHIKSKIIIWDNGWFDEGWEFGSEAQGIVPYDLIAKVQNVEIRTTVPYTLLDDISPPLTRDEIAASLNNDRCGKIIGRLAAAMDSAKHCHIQLTRRALKHIWNERMRGLWSLAEFESVTVQLTDDYHQRWLRYMDQPQKDNELELAELAELFKPKEGTKEPRFSIVRNPPKDFFLPLGHPLLDDDLPPIKKDYRWVEGESWEFVS</sequence>
<organism evidence="2 3">
    <name type="scientific">Heterodermia speciosa</name>
    <dbReference type="NCBI Taxonomy" id="116794"/>
    <lineage>
        <taxon>Eukaryota</taxon>
        <taxon>Fungi</taxon>
        <taxon>Dikarya</taxon>
        <taxon>Ascomycota</taxon>
        <taxon>Pezizomycotina</taxon>
        <taxon>Lecanoromycetes</taxon>
        <taxon>OSLEUM clade</taxon>
        <taxon>Lecanoromycetidae</taxon>
        <taxon>Caliciales</taxon>
        <taxon>Physciaceae</taxon>
        <taxon>Heterodermia</taxon>
    </lineage>
</organism>